<dbReference type="CDD" id="cd06170">
    <property type="entry name" value="LuxR_C_like"/>
    <property type="match status" value="1"/>
</dbReference>
<dbReference type="SUPFAM" id="SSF46894">
    <property type="entry name" value="C-terminal effector domain of the bipartite response regulators"/>
    <property type="match status" value="1"/>
</dbReference>
<proteinExistence type="predicted"/>
<reference evidence="4 6" key="2">
    <citation type="journal article" date="2022" name="Int. J. Syst. Evol. Microbiol.">
        <title>Characterization of Alcaligenes aquatilis as a novel member of heterotrophic nitrifier-aerobic denitrifier and its performance in treating piggery wastewater.</title>
        <authorList>
            <person name="Cao X."/>
            <person name="Zhao B."/>
            <person name="Wu Y."/>
            <person name="Huang J."/>
            <person name="Wang H."/>
            <person name="Sun X."/>
            <person name="Li S."/>
        </authorList>
    </citation>
    <scope>NUCLEOTIDE SEQUENCE [LARGE SCALE GENOMIC DNA]</scope>
    <source>
        <strain evidence="4 6">AS1</strain>
    </source>
</reference>
<dbReference type="InterPro" id="IPR051015">
    <property type="entry name" value="EvgA-like"/>
</dbReference>
<dbReference type="PANTHER" id="PTHR45566:SF1">
    <property type="entry name" value="HTH-TYPE TRANSCRIPTIONAL REGULATOR YHJB-RELATED"/>
    <property type="match status" value="1"/>
</dbReference>
<gene>
    <name evidence="3" type="ORF">D3M96_10030</name>
    <name evidence="4" type="ORF">MTR80_08070</name>
</gene>
<reference evidence="3 5" key="1">
    <citation type="submission" date="2018-09" db="EMBL/GenBank/DDBJ databases">
        <title>Complete genome sequence of the hydrocarbonoclastic bacterium Alcaligenes aquatilis QD168, isolated from a crude-oil polluted marine sediment of Central Chile.</title>
        <authorList>
            <person name="Duran R.E."/>
            <person name="Barra B."/>
            <person name="Salva-Serra F."/>
            <person name="Mendez V."/>
            <person name="Moore E.R.B."/>
            <person name="Seeger M."/>
        </authorList>
    </citation>
    <scope>NUCLEOTIDE SEQUENCE [LARGE SCALE GENOMIC DNA]</scope>
    <source>
        <strain evidence="3 5">QD168</strain>
    </source>
</reference>
<name>A0A3G2HUM2_9BURK</name>
<dbReference type="Proteomes" id="UP000268070">
    <property type="component" value="Chromosome"/>
</dbReference>
<evidence type="ECO:0000259" key="2">
    <source>
        <dbReference type="PROSITE" id="PS50043"/>
    </source>
</evidence>
<evidence type="ECO:0000313" key="4">
    <source>
        <dbReference type="EMBL" id="UQN37645.1"/>
    </source>
</evidence>
<dbReference type="GeneID" id="96868886"/>
<dbReference type="Proteomes" id="UP000831759">
    <property type="component" value="Chromosome"/>
</dbReference>
<dbReference type="InterPro" id="IPR016032">
    <property type="entry name" value="Sig_transdc_resp-reg_C-effctor"/>
</dbReference>
<dbReference type="PROSITE" id="PS50043">
    <property type="entry name" value="HTH_LUXR_2"/>
    <property type="match status" value="1"/>
</dbReference>
<dbReference type="OrthoDB" id="8967153at2"/>
<dbReference type="InterPro" id="IPR000792">
    <property type="entry name" value="Tscrpt_reg_LuxR_C"/>
</dbReference>
<dbReference type="AlphaFoldDB" id="A0A3G2HUM2"/>
<dbReference type="Pfam" id="PF00196">
    <property type="entry name" value="GerE"/>
    <property type="match status" value="1"/>
</dbReference>
<accession>A0A3G2HUM2</accession>
<sequence>MTTIIIVEPHTLFRLGIVRLLADTLPSAELLSMDYESMETGLQTRCCELLLLSVPSAKACLKLLADAHRSLQPSAVLLIAESHYALPALQDMPAGVMGHLLKTATPELMAASINLVLAGGSCFPSPAPQHQTTAMATPVTPPSSPSPFQAHPDKLITSYEPIRWPPADPETNHLDEARLLGLTPRQYEVLVLLARGMTIKGVARQLNISSATAKAHAETLYMRMNVHNRNEAVYHAVSKGARLGMPNTHIEKAC</sequence>
<evidence type="ECO:0000313" key="6">
    <source>
        <dbReference type="Proteomes" id="UP000831759"/>
    </source>
</evidence>
<protein>
    <submittedName>
        <fullName evidence="3">DNA-binding response regulator</fullName>
    </submittedName>
    <submittedName>
        <fullName evidence="4">Response regulator transcription factor</fullName>
    </submittedName>
</protein>
<organism evidence="3 5">
    <name type="scientific">Alcaligenes aquatilis</name>
    <dbReference type="NCBI Taxonomy" id="323284"/>
    <lineage>
        <taxon>Bacteria</taxon>
        <taxon>Pseudomonadati</taxon>
        <taxon>Pseudomonadota</taxon>
        <taxon>Betaproteobacteria</taxon>
        <taxon>Burkholderiales</taxon>
        <taxon>Alcaligenaceae</taxon>
        <taxon>Alcaligenes</taxon>
    </lineage>
</organism>
<evidence type="ECO:0000313" key="3">
    <source>
        <dbReference type="EMBL" id="AYN20833.1"/>
    </source>
</evidence>
<dbReference type="PANTHER" id="PTHR45566">
    <property type="entry name" value="HTH-TYPE TRANSCRIPTIONAL REGULATOR YHJB-RELATED"/>
    <property type="match status" value="1"/>
</dbReference>
<evidence type="ECO:0000313" key="5">
    <source>
        <dbReference type="Proteomes" id="UP000268070"/>
    </source>
</evidence>
<dbReference type="KEGG" id="aaqu:D3M96_10030"/>
<dbReference type="SMART" id="SM00421">
    <property type="entry name" value="HTH_LUXR"/>
    <property type="match status" value="1"/>
</dbReference>
<dbReference type="Gene3D" id="3.40.50.2300">
    <property type="match status" value="1"/>
</dbReference>
<feature type="domain" description="HTH luxR-type" evidence="2">
    <location>
        <begin position="175"/>
        <end position="240"/>
    </location>
</feature>
<dbReference type="EMBL" id="CP032153">
    <property type="protein sequence ID" value="AYN20833.1"/>
    <property type="molecule type" value="Genomic_DNA"/>
</dbReference>
<dbReference type="RefSeq" id="WP_094196596.1">
    <property type="nucleotide sequence ID" value="NZ_CP022390.1"/>
</dbReference>
<dbReference type="GO" id="GO:0006355">
    <property type="term" value="P:regulation of DNA-templated transcription"/>
    <property type="evidence" value="ECO:0007669"/>
    <property type="project" value="InterPro"/>
</dbReference>
<keyword evidence="6" id="KW-1185">Reference proteome</keyword>
<evidence type="ECO:0000256" key="1">
    <source>
        <dbReference type="SAM" id="MobiDB-lite"/>
    </source>
</evidence>
<feature type="region of interest" description="Disordered" evidence="1">
    <location>
        <begin position="128"/>
        <end position="147"/>
    </location>
</feature>
<dbReference type="GO" id="GO:0003677">
    <property type="term" value="F:DNA binding"/>
    <property type="evidence" value="ECO:0007669"/>
    <property type="project" value="UniProtKB-KW"/>
</dbReference>
<dbReference type="PRINTS" id="PR00038">
    <property type="entry name" value="HTHLUXR"/>
</dbReference>
<keyword evidence="3" id="KW-0238">DNA-binding</keyword>
<dbReference type="EMBL" id="CP094619">
    <property type="protein sequence ID" value="UQN37645.1"/>
    <property type="molecule type" value="Genomic_DNA"/>
</dbReference>